<keyword evidence="3" id="KW-0677">Repeat</keyword>
<sequence length="507" mass="58434">MKITTTINRNMFKEYLPSKMALSLQAEVKRSIKSEDLVWGDNDPPRLTELALRVIASRFASSKILDELNCADKHFVLEILPTNLPLRLMVEQLDDGIYWKRRVCDRWKDRTNHVEDYGFNWKRMYMERHVQELVESFTPEGFDIDRVNEMCRLASDYVFKLDLRQLKIIQQVQEEEDLFIAPECFDHIDLSPIISGLKNLTELHIEFGLKHIGSNYKKSLFEMSNEDCKNIGEGVSRAENLKVLHIHQSLIDDSKVMSLLTSMVGNTSLKKFEITNCLISDNGALAIAKYLRGRSNLEELNLSNNKIGPLGIQSLAYVLTQEDTTPIKTLNLKFNSFGHDGFEFLASALIRDIPKVENLNLSCCNLDEESGILLGEMMKRNNVIRELVLSCNRFGEKGGRAIESGMEENKTITHLDLRMTEIPEENMFSISRNLHFNRIRAKKGEKGVLKEMQLIEERLRQEQFEEEIVVVREESIVSRPQTIRSDEQKSQTDQSVTATTEEQHTQQ</sequence>
<evidence type="ECO:0000256" key="1">
    <source>
        <dbReference type="ARBA" id="ARBA00022468"/>
    </source>
</evidence>
<dbReference type="InterPro" id="IPR027038">
    <property type="entry name" value="RanGap"/>
</dbReference>
<proteinExistence type="predicted"/>
<organism evidence="5">
    <name type="scientific">Menopon gallinae</name>
    <name type="common">poultry shaft louse</name>
    <dbReference type="NCBI Taxonomy" id="328185"/>
    <lineage>
        <taxon>Eukaryota</taxon>
        <taxon>Metazoa</taxon>
        <taxon>Ecdysozoa</taxon>
        <taxon>Arthropoda</taxon>
        <taxon>Hexapoda</taxon>
        <taxon>Insecta</taxon>
        <taxon>Pterygota</taxon>
        <taxon>Neoptera</taxon>
        <taxon>Paraneoptera</taxon>
        <taxon>Psocodea</taxon>
        <taxon>Troctomorpha</taxon>
        <taxon>Phthiraptera</taxon>
        <taxon>Amblycera</taxon>
        <taxon>Menoponidae</taxon>
        <taxon>Menopon</taxon>
    </lineage>
</organism>
<dbReference type="PROSITE" id="PS51450">
    <property type="entry name" value="LRR"/>
    <property type="match status" value="1"/>
</dbReference>
<name>A0AAW2HIV7_9NEOP</name>
<evidence type="ECO:0000256" key="4">
    <source>
        <dbReference type="SAM" id="MobiDB-lite"/>
    </source>
</evidence>
<evidence type="ECO:0008006" key="6">
    <source>
        <dbReference type="Google" id="ProtNLM"/>
    </source>
</evidence>
<dbReference type="GO" id="GO:0048471">
    <property type="term" value="C:perinuclear region of cytoplasm"/>
    <property type="evidence" value="ECO:0007669"/>
    <property type="project" value="TreeGrafter"/>
</dbReference>
<dbReference type="AlphaFoldDB" id="A0AAW2HIV7"/>
<dbReference type="SUPFAM" id="SSF52047">
    <property type="entry name" value="RNI-like"/>
    <property type="match status" value="1"/>
</dbReference>
<dbReference type="InterPro" id="IPR032675">
    <property type="entry name" value="LRR_dom_sf"/>
</dbReference>
<dbReference type="GO" id="GO:0031267">
    <property type="term" value="F:small GTPase binding"/>
    <property type="evidence" value="ECO:0007669"/>
    <property type="project" value="TreeGrafter"/>
</dbReference>
<evidence type="ECO:0000256" key="2">
    <source>
        <dbReference type="ARBA" id="ARBA00022614"/>
    </source>
</evidence>
<reference evidence="5" key="1">
    <citation type="journal article" date="2024" name="Gigascience">
        <title>Chromosome-level genome of the poultry shaft louse Menopon gallinae provides insight into the host-switching and adaptive evolution of parasitic lice.</title>
        <authorList>
            <person name="Xu Y."/>
            <person name="Ma L."/>
            <person name="Liu S."/>
            <person name="Liang Y."/>
            <person name="Liu Q."/>
            <person name="He Z."/>
            <person name="Tian L."/>
            <person name="Duan Y."/>
            <person name="Cai W."/>
            <person name="Li H."/>
            <person name="Song F."/>
        </authorList>
    </citation>
    <scope>NUCLEOTIDE SEQUENCE</scope>
    <source>
        <strain evidence="5">Cailab_2023a</strain>
    </source>
</reference>
<feature type="region of interest" description="Disordered" evidence="4">
    <location>
        <begin position="478"/>
        <end position="507"/>
    </location>
</feature>
<dbReference type="GO" id="GO:0006913">
    <property type="term" value="P:nucleocytoplasmic transport"/>
    <property type="evidence" value="ECO:0007669"/>
    <property type="project" value="TreeGrafter"/>
</dbReference>
<dbReference type="GO" id="GO:0005829">
    <property type="term" value="C:cytosol"/>
    <property type="evidence" value="ECO:0007669"/>
    <property type="project" value="TreeGrafter"/>
</dbReference>
<protein>
    <recommendedName>
        <fullName evidence="6">T-complex-associated testis-expressed protein 1</fullName>
    </recommendedName>
</protein>
<accession>A0AAW2HIV7</accession>
<dbReference type="Gene3D" id="3.80.10.10">
    <property type="entry name" value="Ribonuclease Inhibitor"/>
    <property type="match status" value="2"/>
</dbReference>
<evidence type="ECO:0000256" key="3">
    <source>
        <dbReference type="ARBA" id="ARBA00022737"/>
    </source>
</evidence>
<keyword evidence="1" id="KW-0343">GTPase activation</keyword>
<dbReference type="PANTHER" id="PTHR24113">
    <property type="entry name" value="RAN GTPASE-ACTIVATING PROTEIN 1"/>
    <property type="match status" value="1"/>
</dbReference>
<evidence type="ECO:0000313" key="5">
    <source>
        <dbReference type="EMBL" id="KAL0269702.1"/>
    </source>
</evidence>
<gene>
    <name evidence="5" type="ORF">PYX00_007340</name>
</gene>
<dbReference type="SMART" id="SM00368">
    <property type="entry name" value="LRR_RI"/>
    <property type="match status" value="5"/>
</dbReference>
<dbReference type="EMBL" id="JARGDH010000004">
    <property type="protein sequence ID" value="KAL0269702.1"/>
    <property type="molecule type" value="Genomic_DNA"/>
</dbReference>
<dbReference type="GO" id="GO:0005096">
    <property type="term" value="F:GTPase activator activity"/>
    <property type="evidence" value="ECO:0007669"/>
    <property type="project" value="UniProtKB-KW"/>
</dbReference>
<dbReference type="Pfam" id="PF13516">
    <property type="entry name" value="LRR_6"/>
    <property type="match status" value="3"/>
</dbReference>
<dbReference type="InterPro" id="IPR001611">
    <property type="entry name" value="Leu-rich_rpt"/>
</dbReference>
<dbReference type="PANTHER" id="PTHR24113:SF12">
    <property type="entry name" value="RAN GTPASE-ACTIVATING PROTEIN 1"/>
    <property type="match status" value="1"/>
</dbReference>
<comment type="caution">
    <text evidence="5">The sequence shown here is derived from an EMBL/GenBank/DDBJ whole genome shotgun (WGS) entry which is preliminary data.</text>
</comment>
<dbReference type="GO" id="GO:0005634">
    <property type="term" value="C:nucleus"/>
    <property type="evidence" value="ECO:0007669"/>
    <property type="project" value="TreeGrafter"/>
</dbReference>
<feature type="compositionally biased region" description="Polar residues" evidence="4">
    <location>
        <begin position="491"/>
        <end position="500"/>
    </location>
</feature>
<keyword evidence="2" id="KW-0433">Leucine-rich repeat</keyword>